<dbReference type="RefSeq" id="WP_233251363.1">
    <property type="nucleotide sequence ID" value="NZ_RHPJ01000001.1"/>
</dbReference>
<accession>A0A4Z1E1P5</accession>
<dbReference type="EMBL" id="RHPJ01000001">
    <property type="protein sequence ID" value="TGO05874.1"/>
    <property type="molecule type" value="Genomic_DNA"/>
</dbReference>
<evidence type="ECO:0008006" key="4">
    <source>
        <dbReference type="Google" id="ProtNLM"/>
    </source>
</evidence>
<evidence type="ECO:0000256" key="1">
    <source>
        <dbReference type="SAM" id="MobiDB-lite"/>
    </source>
</evidence>
<dbReference type="SUPFAM" id="SSF159659">
    <property type="entry name" value="Cgl1923-like"/>
    <property type="match status" value="1"/>
</dbReference>
<dbReference type="InterPro" id="IPR038389">
    <property type="entry name" value="PSMG2_sf"/>
</dbReference>
<dbReference type="AlphaFoldDB" id="A0A4Z1E1P5"/>
<feature type="region of interest" description="Disordered" evidence="1">
    <location>
        <begin position="1"/>
        <end position="81"/>
    </location>
</feature>
<dbReference type="Proteomes" id="UP000297318">
    <property type="component" value="Unassembled WGS sequence"/>
</dbReference>
<protein>
    <recommendedName>
        <fullName evidence="4">AC2 (Proteasome assembly chaperone) family</fullName>
    </recommendedName>
</protein>
<name>A0A4Z1E1P5_9MICO</name>
<reference evidence="2 3" key="1">
    <citation type="submission" date="2018-11" db="EMBL/GenBank/DDBJ databases">
        <title>Complete genome sequencing of the Actinobacteria Serinibacter sp. K3-2.</title>
        <authorList>
            <person name="Rakitin A.L."/>
            <person name="Beletsky A.V."/>
            <person name="Mardanov A.V."/>
            <person name="Ravin N.V."/>
            <person name="Gromova A.S."/>
            <person name="Filippova S.N."/>
            <person name="Gal'Chenko V.F."/>
        </authorList>
    </citation>
    <scope>NUCLEOTIDE SEQUENCE [LARGE SCALE GENOMIC DNA]</scope>
    <source>
        <strain evidence="2 3">K3-2</strain>
    </source>
</reference>
<evidence type="ECO:0000313" key="2">
    <source>
        <dbReference type="EMBL" id="TGO05874.1"/>
    </source>
</evidence>
<feature type="compositionally biased region" description="Low complexity" evidence="1">
    <location>
        <begin position="57"/>
        <end position="70"/>
    </location>
</feature>
<proteinExistence type="predicted"/>
<evidence type="ECO:0000313" key="3">
    <source>
        <dbReference type="Proteomes" id="UP000297318"/>
    </source>
</evidence>
<feature type="compositionally biased region" description="Basic and acidic residues" evidence="1">
    <location>
        <begin position="36"/>
        <end position="49"/>
    </location>
</feature>
<organism evidence="2 3">
    <name type="scientific">Serinibacter arcticus</name>
    <dbReference type="NCBI Taxonomy" id="1655435"/>
    <lineage>
        <taxon>Bacteria</taxon>
        <taxon>Bacillati</taxon>
        <taxon>Actinomycetota</taxon>
        <taxon>Actinomycetes</taxon>
        <taxon>Micrococcales</taxon>
        <taxon>Beutenbergiaceae</taxon>
        <taxon>Serinibacter</taxon>
    </lineage>
</organism>
<keyword evidence="3" id="KW-1185">Reference proteome</keyword>
<dbReference type="InterPro" id="IPR019151">
    <property type="entry name" value="Proteasome_assmbl_chaperone_2"/>
</dbReference>
<dbReference type="Pfam" id="PF09754">
    <property type="entry name" value="PAC2"/>
    <property type="match status" value="1"/>
</dbReference>
<dbReference type="Gene3D" id="3.40.50.10900">
    <property type="entry name" value="PAC-like subunit"/>
    <property type="match status" value="1"/>
</dbReference>
<gene>
    <name evidence="2" type="ORF">SERN_0066</name>
</gene>
<dbReference type="Gene3D" id="1.10.287.100">
    <property type="match status" value="1"/>
</dbReference>
<sequence length="377" mass="40313">MEPSSMYRWELEGSGRDRRGRHAARPQVETPDDLDRDAAVRDTTVRDDAAEPFGTIAAPHDGADAGAGDALTPDDVAAPRTPRTLDEARAAVLVHAMRGGMDAGSAGSLVAAHLLASHPSTRVATFDIDELMDYRSRRPTMTFTSPSYTDYDDPVLALDHVATPEGGLLLLHGPEPDLRWEAFSRAVREIVERLGVSTTVGVHGIPMGVPHTRPLGVTAHGSREGLVDPQADIFGTVQIPGSASALVEFRLGQWGHDAMGYAVHVPHYLAQASYPAAASELLRNISRVTGEELDTSPLDAAAASVAVEIDKQIEDSPDVAALVQALETQYDAYQEASGRSLLASADVPSADELGAQFEAFLAEQVEAENDDEERPER</sequence>
<comment type="caution">
    <text evidence="2">The sequence shown here is derived from an EMBL/GenBank/DDBJ whole genome shotgun (WGS) entry which is preliminary data.</text>
</comment>